<dbReference type="PANTHER" id="PTHR21666:SF289">
    <property type="entry name" value="L-ALA--D-GLU ENDOPEPTIDASE"/>
    <property type="match status" value="1"/>
</dbReference>
<name>A0A919AVZ0_9PROT</name>
<dbReference type="Pfam" id="PF19353">
    <property type="entry name" value="DUF5930"/>
    <property type="match status" value="1"/>
</dbReference>
<dbReference type="InterPro" id="IPR045974">
    <property type="entry name" value="DUF5930"/>
</dbReference>
<gene>
    <name evidence="7" type="ORF">GCM10017044_23170</name>
</gene>
<evidence type="ECO:0000259" key="5">
    <source>
        <dbReference type="Pfam" id="PF01551"/>
    </source>
</evidence>
<dbReference type="InterPro" id="IPR050570">
    <property type="entry name" value="Cell_wall_metabolism_enzyme"/>
</dbReference>
<feature type="coiled-coil region" evidence="2">
    <location>
        <begin position="64"/>
        <end position="91"/>
    </location>
</feature>
<evidence type="ECO:0000256" key="4">
    <source>
        <dbReference type="SAM" id="Phobius"/>
    </source>
</evidence>
<dbReference type="CDD" id="cd12797">
    <property type="entry name" value="M23_peptidase"/>
    <property type="match status" value="1"/>
</dbReference>
<evidence type="ECO:0000259" key="6">
    <source>
        <dbReference type="Pfam" id="PF19353"/>
    </source>
</evidence>
<feature type="domain" description="M23ase beta-sheet core" evidence="5">
    <location>
        <begin position="312"/>
        <end position="406"/>
    </location>
</feature>
<sequence length="429" mass="48141">MSARLAAFRDKYFPVRQLFLRSEGRVRFLTFSPNFQMASASVLVIFMVWASITSVAYLTRDLVLEEKQRTIKNISAQYESLSTDFSTLEKEVEFRAAELETRQKILEDMLVRTPTLLQPASLSEEAAPSEKVEQETDEDSGPSKSDTKDDVSRPIAFLQEVFGSHPAVASDEDVGDEMASTQDRRRILLEKLEKLALDQELLAEQLVRQVTLDRKHLDDLLLPAKISSDLLIARVGTDDAAVGGPYIPESDPTPIFRDNDHLAFQSLIEESHNLDKLLTALYSFPVVVPAEKYYVSSRFGRRKDPFKKTWARHSGLDMAGWPGTKILAAQAGKVVKAGAWGPYGNMVEIDHGNGFRTRYGHMRKVVVKRGQEMEAGQHIGDMGKSGRATSSHLHYEVWFDGKVIDPTPVLKAAETIRKIQGIEDEKENT</sequence>
<keyword evidence="4" id="KW-0472">Membrane</keyword>
<protein>
    <submittedName>
        <fullName evidence="7">Peptidase M23</fullName>
    </submittedName>
</protein>
<evidence type="ECO:0000256" key="1">
    <source>
        <dbReference type="ARBA" id="ARBA00022729"/>
    </source>
</evidence>
<keyword evidence="4" id="KW-1133">Transmembrane helix</keyword>
<keyword evidence="1" id="KW-0732">Signal</keyword>
<dbReference type="GO" id="GO:0004222">
    <property type="term" value="F:metalloendopeptidase activity"/>
    <property type="evidence" value="ECO:0007669"/>
    <property type="project" value="TreeGrafter"/>
</dbReference>
<reference evidence="7" key="2">
    <citation type="submission" date="2020-09" db="EMBL/GenBank/DDBJ databases">
        <authorList>
            <person name="Sun Q."/>
            <person name="Kim S."/>
        </authorList>
    </citation>
    <scope>NUCLEOTIDE SEQUENCE</scope>
    <source>
        <strain evidence="7">KCTC 42590</strain>
    </source>
</reference>
<keyword evidence="8" id="KW-1185">Reference proteome</keyword>
<proteinExistence type="predicted"/>
<dbReference type="EMBL" id="BNCI01000002">
    <property type="protein sequence ID" value="GHF27470.1"/>
    <property type="molecule type" value="Genomic_DNA"/>
</dbReference>
<dbReference type="RefSeq" id="WP_191253127.1">
    <property type="nucleotide sequence ID" value="NZ_BNCI01000002.1"/>
</dbReference>
<keyword evidence="2" id="KW-0175">Coiled coil</keyword>
<evidence type="ECO:0000313" key="7">
    <source>
        <dbReference type="EMBL" id="GHF27470.1"/>
    </source>
</evidence>
<keyword evidence="4" id="KW-0812">Transmembrane</keyword>
<evidence type="ECO:0000256" key="3">
    <source>
        <dbReference type="SAM" id="MobiDB-lite"/>
    </source>
</evidence>
<dbReference type="InterPro" id="IPR011055">
    <property type="entry name" value="Dup_hybrid_motif"/>
</dbReference>
<dbReference type="Pfam" id="PF01551">
    <property type="entry name" value="Peptidase_M23"/>
    <property type="match status" value="1"/>
</dbReference>
<dbReference type="InterPro" id="IPR016047">
    <property type="entry name" value="M23ase_b-sheet_dom"/>
</dbReference>
<feature type="region of interest" description="Disordered" evidence="3">
    <location>
        <begin position="120"/>
        <end position="150"/>
    </location>
</feature>
<dbReference type="Gene3D" id="2.70.70.10">
    <property type="entry name" value="Glucose Permease (Domain IIA)"/>
    <property type="match status" value="1"/>
</dbReference>
<dbReference type="AlphaFoldDB" id="A0A919AVZ0"/>
<accession>A0A919AVZ0</accession>
<dbReference type="Proteomes" id="UP000630923">
    <property type="component" value="Unassembled WGS sequence"/>
</dbReference>
<reference evidence="7" key="1">
    <citation type="journal article" date="2014" name="Int. J. Syst. Evol. Microbiol.">
        <title>Complete genome sequence of Corynebacterium casei LMG S-19264T (=DSM 44701T), isolated from a smear-ripened cheese.</title>
        <authorList>
            <consortium name="US DOE Joint Genome Institute (JGI-PGF)"/>
            <person name="Walter F."/>
            <person name="Albersmeier A."/>
            <person name="Kalinowski J."/>
            <person name="Ruckert C."/>
        </authorList>
    </citation>
    <scope>NUCLEOTIDE SEQUENCE</scope>
    <source>
        <strain evidence="7">KCTC 42590</strain>
    </source>
</reference>
<evidence type="ECO:0000256" key="2">
    <source>
        <dbReference type="SAM" id="Coils"/>
    </source>
</evidence>
<feature type="transmembrane region" description="Helical" evidence="4">
    <location>
        <begin position="37"/>
        <end position="59"/>
    </location>
</feature>
<dbReference type="PANTHER" id="PTHR21666">
    <property type="entry name" value="PEPTIDASE-RELATED"/>
    <property type="match status" value="1"/>
</dbReference>
<organism evidence="7 8">
    <name type="scientific">Kordiimonas sediminis</name>
    <dbReference type="NCBI Taxonomy" id="1735581"/>
    <lineage>
        <taxon>Bacteria</taxon>
        <taxon>Pseudomonadati</taxon>
        <taxon>Pseudomonadota</taxon>
        <taxon>Alphaproteobacteria</taxon>
        <taxon>Kordiimonadales</taxon>
        <taxon>Kordiimonadaceae</taxon>
        <taxon>Kordiimonas</taxon>
    </lineage>
</organism>
<evidence type="ECO:0000313" key="8">
    <source>
        <dbReference type="Proteomes" id="UP000630923"/>
    </source>
</evidence>
<comment type="caution">
    <text evidence="7">The sequence shown here is derived from an EMBL/GenBank/DDBJ whole genome shotgun (WGS) entry which is preliminary data.</text>
</comment>
<feature type="domain" description="DUF5930" evidence="6">
    <location>
        <begin position="3"/>
        <end position="98"/>
    </location>
</feature>
<dbReference type="SUPFAM" id="SSF51261">
    <property type="entry name" value="Duplicated hybrid motif"/>
    <property type="match status" value="1"/>
</dbReference>